<evidence type="ECO:0000256" key="1">
    <source>
        <dbReference type="SAM" id="MobiDB-lite"/>
    </source>
</evidence>
<evidence type="ECO:0000313" key="2">
    <source>
        <dbReference type="EMBL" id="GIY42175.1"/>
    </source>
</evidence>
<organism evidence="2 3">
    <name type="scientific">Caerostris extrusa</name>
    <name type="common">Bark spider</name>
    <name type="synonym">Caerostris bankana</name>
    <dbReference type="NCBI Taxonomy" id="172846"/>
    <lineage>
        <taxon>Eukaryota</taxon>
        <taxon>Metazoa</taxon>
        <taxon>Ecdysozoa</taxon>
        <taxon>Arthropoda</taxon>
        <taxon>Chelicerata</taxon>
        <taxon>Arachnida</taxon>
        <taxon>Araneae</taxon>
        <taxon>Araneomorphae</taxon>
        <taxon>Entelegynae</taxon>
        <taxon>Araneoidea</taxon>
        <taxon>Araneidae</taxon>
        <taxon>Caerostris</taxon>
    </lineage>
</organism>
<feature type="compositionally biased region" description="Polar residues" evidence="1">
    <location>
        <begin position="25"/>
        <end position="35"/>
    </location>
</feature>
<dbReference type="AlphaFoldDB" id="A0AAV4T7T7"/>
<gene>
    <name evidence="2" type="ORF">CEXT_306271</name>
</gene>
<reference evidence="2 3" key="1">
    <citation type="submission" date="2021-06" db="EMBL/GenBank/DDBJ databases">
        <title>Caerostris extrusa draft genome.</title>
        <authorList>
            <person name="Kono N."/>
            <person name="Arakawa K."/>
        </authorList>
    </citation>
    <scope>NUCLEOTIDE SEQUENCE [LARGE SCALE GENOMIC DNA]</scope>
</reference>
<feature type="region of interest" description="Disordered" evidence="1">
    <location>
        <begin position="1"/>
        <end position="47"/>
    </location>
</feature>
<protein>
    <submittedName>
        <fullName evidence="2">Uncharacterized protein</fullName>
    </submittedName>
</protein>
<sequence>MSNYSKGGSDSPRIETEKENDFDENSQCQWNTCSSDSEEDLQPDTSEDEFLPLRCISTEEPSEDSVFLEESMTNCENESTTDTISTPNEQITNDRLTDLPRIVNLEQEQCIEAGTDPYTIPTELCRESFDKINQLQSAECLEICPRITDVVLNVNNYGLLNGKGKVSISPLNNVESNDMLIIPTTPHISDGFVEVTDVLRPSDAFLKENNSGIDISILPIVDCQHRVENVQTGQMVDIPMHPVEGKENDSLLHFC</sequence>
<name>A0AAV4T7T7_CAEEX</name>
<dbReference type="Proteomes" id="UP001054945">
    <property type="component" value="Unassembled WGS sequence"/>
</dbReference>
<feature type="compositionally biased region" description="Acidic residues" evidence="1">
    <location>
        <begin position="36"/>
        <end position="47"/>
    </location>
</feature>
<proteinExistence type="predicted"/>
<keyword evidence="3" id="KW-1185">Reference proteome</keyword>
<evidence type="ECO:0000313" key="3">
    <source>
        <dbReference type="Proteomes" id="UP001054945"/>
    </source>
</evidence>
<dbReference type="EMBL" id="BPLR01010811">
    <property type="protein sequence ID" value="GIY42175.1"/>
    <property type="molecule type" value="Genomic_DNA"/>
</dbReference>
<comment type="caution">
    <text evidence="2">The sequence shown here is derived from an EMBL/GenBank/DDBJ whole genome shotgun (WGS) entry which is preliminary data.</text>
</comment>
<accession>A0AAV4T7T7</accession>